<feature type="binding site" evidence="6">
    <location>
        <position position="64"/>
    </location>
    <ligand>
        <name>S-adenosyl-L-methionine</name>
        <dbReference type="ChEBI" id="CHEBI:59789"/>
    </ligand>
</feature>
<feature type="domain" description="RNase L inhibitor RLI-like possible metal-binding" evidence="9">
    <location>
        <begin position="49"/>
        <end position="82"/>
    </location>
</feature>
<dbReference type="Proteomes" id="UP001648503">
    <property type="component" value="Unassembled WGS sequence"/>
</dbReference>
<evidence type="ECO:0000256" key="1">
    <source>
        <dbReference type="ARBA" id="ARBA00022490"/>
    </source>
</evidence>
<evidence type="ECO:0000313" key="10">
    <source>
        <dbReference type="EMBL" id="KAH6596897.1"/>
    </source>
</evidence>
<reference evidence="10 11" key="1">
    <citation type="submission" date="2021-02" db="EMBL/GenBank/DDBJ databases">
        <title>Variation within the Batrachochytrium salamandrivorans European outbreak.</title>
        <authorList>
            <person name="Kelly M."/>
            <person name="Pasmans F."/>
            <person name="Shea T.P."/>
            <person name="Munoz J.F."/>
            <person name="Carranza S."/>
            <person name="Cuomo C.A."/>
            <person name="Martel A."/>
        </authorList>
    </citation>
    <scope>NUCLEOTIDE SEQUENCE [LARGE SCALE GENOMIC DNA]</scope>
    <source>
        <strain evidence="10 11">AMFP18/2</strain>
    </source>
</reference>
<dbReference type="PANTHER" id="PTHR20426">
    <property type="entry name" value="RIBOSOME BIOGENESIS PROTEIN TSR3 HOMOLOG"/>
    <property type="match status" value="1"/>
</dbReference>
<dbReference type="Pfam" id="PF04068">
    <property type="entry name" value="Fer4_RLI"/>
    <property type="match status" value="1"/>
</dbReference>
<dbReference type="Pfam" id="PF04034">
    <property type="entry name" value="Ribo_biogen_C"/>
    <property type="match status" value="1"/>
</dbReference>
<evidence type="ECO:0000256" key="6">
    <source>
        <dbReference type="HAMAP-Rule" id="MF_03146"/>
    </source>
</evidence>
<keyword evidence="3 6" id="KW-0698">rRNA processing</keyword>
<feature type="binding site" evidence="6">
    <location>
        <position position="135"/>
    </location>
    <ligand>
        <name>S-adenosyl-L-methionine</name>
        <dbReference type="ChEBI" id="CHEBI:59789"/>
    </ligand>
</feature>
<keyword evidence="2 6" id="KW-0690">Ribosome biogenesis</keyword>
<keyword evidence="11" id="KW-1185">Reference proteome</keyword>
<dbReference type="PANTHER" id="PTHR20426:SF0">
    <property type="entry name" value="18S RRNA AMINOCARBOXYPROPYLTRANSFERASE"/>
    <property type="match status" value="1"/>
</dbReference>
<feature type="domain" description="16S/18S rRNA aminocarboxypropyltransferase Tsr3 C-terminal" evidence="8">
    <location>
        <begin position="86"/>
        <end position="212"/>
    </location>
</feature>
<comment type="function">
    <text evidence="6">Aminocarboxypropyltransferase that catalyzes the aminocarboxypropyl transfer on pseudouridine at position 1191 (Psi1191) in 18S rRNA. It constitutes the last step in biosynthesis of the hypermodified N1-methyl-N3-(3-amino-3-carboxypropyl) pseudouridine (m1acp3-Psi) conserved in eukaryotic 18S rRNA.</text>
</comment>
<dbReference type="HAMAP" id="MF_01116">
    <property type="entry name" value="TSR3"/>
    <property type="match status" value="1"/>
</dbReference>
<evidence type="ECO:0000256" key="5">
    <source>
        <dbReference type="ARBA" id="ARBA00022691"/>
    </source>
</evidence>
<dbReference type="EC" id="2.5.1.157" evidence="6"/>
<dbReference type="NCBIfam" id="NF002621">
    <property type="entry name" value="PRK02287.1"/>
    <property type="match status" value="1"/>
</dbReference>
<comment type="catalytic activity">
    <reaction evidence="6">
        <text>N(1)-methylpseudouridine(1191) in yeast 18S rRNA + S-adenosyl-L-methionine = N(1)-methyl-N(3)-[(3S)-3-amino-3-carboxypropyl]pseudouridine(1191) in yeast 18S rRNA + S-methyl-5'-thioadenosine + H(+)</text>
        <dbReference type="Rhea" id="RHEA:63300"/>
        <dbReference type="Rhea" id="RHEA-COMP:13852"/>
        <dbReference type="Rhea" id="RHEA-COMP:16309"/>
        <dbReference type="ChEBI" id="CHEBI:15378"/>
        <dbReference type="ChEBI" id="CHEBI:17509"/>
        <dbReference type="ChEBI" id="CHEBI:59789"/>
        <dbReference type="ChEBI" id="CHEBI:74890"/>
        <dbReference type="ChEBI" id="CHEBI:146234"/>
    </reaction>
</comment>
<dbReference type="InterPro" id="IPR022968">
    <property type="entry name" value="Tsr3-like"/>
</dbReference>
<comment type="caution">
    <text evidence="10">The sequence shown here is derived from an EMBL/GenBank/DDBJ whole genome shotgun (WGS) entry which is preliminary data.</text>
</comment>
<evidence type="ECO:0000256" key="4">
    <source>
        <dbReference type="ARBA" id="ARBA00022679"/>
    </source>
</evidence>
<comment type="subcellular location">
    <subcellularLocation>
        <location evidence="6">Cytoplasm</location>
    </subcellularLocation>
    <subcellularLocation>
        <location evidence="6">Nucleus</location>
    </subcellularLocation>
</comment>
<sequence>MGKTVKGKGSRMSAAQRDQHQQELQLTEEATAAGSGDDEVTVRYKVPFPVAMWDFEHCDPKRCSGKKLARIGVVANLRIGQRFSGIVMSPRGVSAVSPQDRDIIIRSGIAVVDCSWARIAEVPFKKIASRHERLLPYLVAANPVNYGKPSKLNCVEALAACCFITGLNDAGHSLLSNFGWGHVFFDINRELFGIYSKCTDAADIVRAQHQYIADMEGSYLRRKAEPSNLLESNRNHFDRDGDHRTSAHSTDGLDEHAGSDSEDRGDADKASSIMDTQPRRYDMPSSDDDSSGYYDSGDDEPNEVRDKLGNIVLS</sequence>
<gene>
    <name evidence="6" type="primary">TSR3</name>
    <name evidence="10" type="ORF">BASA50_004831</name>
</gene>
<organism evidence="10 11">
    <name type="scientific">Batrachochytrium salamandrivorans</name>
    <dbReference type="NCBI Taxonomy" id="1357716"/>
    <lineage>
        <taxon>Eukaryota</taxon>
        <taxon>Fungi</taxon>
        <taxon>Fungi incertae sedis</taxon>
        <taxon>Chytridiomycota</taxon>
        <taxon>Chytridiomycota incertae sedis</taxon>
        <taxon>Chytridiomycetes</taxon>
        <taxon>Rhizophydiales</taxon>
        <taxon>Rhizophydiales incertae sedis</taxon>
        <taxon>Batrachochytrium</taxon>
    </lineage>
</organism>
<comment type="similarity">
    <text evidence="6">Belongs to the TDD superfamily. TSR3 family.</text>
</comment>
<evidence type="ECO:0000259" key="9">
    <source>
        <dbReference type="Pfam" id="PF04068"/>
    </source>
</evidence>
<keyword evidence="6" id="KW-0539">Nucleus</keyword>
<accession>A0ABQ8FHC1</accession>
<dbReference type="InterPro" id="IPR007177">
    <property type="entry name" value="Tsr3_C"/>
</dbReference>
<feature type="compositionally biased region" description="Basic and acidic residues" evidence="7">
    <location>
        <begin position="233"/>
        <end position="269"/>
    </location>
</feature>
<feature type="region of interest" description="Disordered" evidence="7">
    <location>
        <begin position="231"/>
        <end position="314"/>
    </location>
</feature>
<feature type="binding site" evidence="6">
    <location>
        <position position="112"/>
    </location>
    <ligand>
        <name>S-adenosyl-L-methionine</name>
        <dbReference type="ChEBI" id="CHEBI:59789"/>
    </ligand>
</feature>
<evidence type="ECO:0000313" key="11">
    <source>
        <dbReference type="Proteomes" id="UP001648503"/>
    </source>
</evidence>
<proteinExistence type="inferred from homology"/>
<dbReference type="InterPro" id="IPR007209">
    <property type="entry name" value="RNaseL-inhib-like_metal-bd_dom"/>
</dbReference>
<dbReference type="EMBL" id="JAFCIX010000176">
    <property type="protein sequence ID" value="KAH6596897.1"/>
    <property type="molecule type" value="Genomic_DNA"/>
</dbReference>
<protein>
    <recommendedName>
        <fullName evidence="6">18S rRNA aminocarboxypropyltransferase</fullName>
        <ecNumber evidence="6">2.5.1.157</ecNumber>
    </recommendedName>
</protein>
<keyword evidence="5 6" id="KW-0949">S-adenosyl-L-methionine</keyword>
<name>A0ABQ8FHC1_9FUNG</name>
<evidence type="ECO:0000259" key="8">
    <source>
        <dbReference type="Pfam" id="PF04034"/>
    </source>
</evidence>
<keyword evidence="4 6" id="KW-0808">Transferase</keyword>
<feature type="region of interest" description="Disordered" evidence="7">
    <location>
        <begin position="1"/>
        <end position="23"/>
    </location>
</feature>
<comment type="catalytic activity">
    <reaction evidence="6">
        <text>an N(1)-methylpseudouridine in rRNA + S-adenosyl-L-methionine = N(1)-methyl-N(3)-[(3S)-3-amino-3-carboxypropyl]pseudouridine in rRNA + S-methyl-5'-thioadenosine + H(+)</text>
        <dbReference type="Rhea" id="RHEA:63296"/>
        <dbReference type="Rhea" id="RHEA-COMP:11634"/>
        <dbReference type="Rhea" id="RHEA-COMP:16310"/>
        <dbReference type="ChEBI" id="CHEBI:15378"/>
        <dbReference type="ChEBI" id="CHEBI:17509"/>
        <dbReference type="ChEBI" id="CHEBI:59789"/>
        <dbReference type="ChEBI" id="CHEBI:74890"/>
        <dbReference type="ChEBI" id="CHEBI:146234"/>
        <dbReference type="EC" id="2.5.1.157"/>
    </reaction>
</comment>
<keyword evidence="1 6" id="KW-0963">Cytoplasm</keyword>
<comment type="caution">
    <text evidence="6">Lacks conserved residue(s) required for the propagation of feature annotation.</text>
</comment>
<evidence type="ECO:0000256" key="7">
    <source>
        <dbReference type="SAM" id="MobiDB-lite"/>
    </source>
</evidence>
<evidence type="ECO:0000256" key="2">
    <source>
        <dbReference type="ARBA" id="ARBA00022517"/>
    </source>
</evidence>
<feature type="compositionally biased region" description="Acidic residues" evidence="7">
    <location>
        <begin position="285"/>
        <end position="301"/>
    </location>
</feature>
<evidence type="ECO:0000256" key="3">
    <source>
        <dbReference type="ARBA" id="ARBA00022552"/>
    </source>
</evidence>